<organism evidence="1 2">
    <name type="scientific">Dendrolimus kikuchii</name>
    <dbReference type="NCBI Taxonomy" id="765133"/>
    <lineage>
        <taxon>Eukaryota</taxon>
        <taxon>Metazoa</taxon>
        <taxon>Ecdysozoa</taxon>
        <taxon>Arthropoda</taxon>
        <taxon>Hexapoda</taxon>
        <taxon>Insecta</taxon>
        <taxon>Pterygota</taxon>
        <taxon>Neoptera</taxon>
        <taxon>Endopterygota</taxon>
        <taxon>Lepidoptera</taxon>
        <taxon>Glossata</taxon>
        <taxon>Ditrysia</taxon>
        <taxon>Bombycoidea</taxon>
        <taxon>Lasiocampidae</taxon>
        <taxon>Dendrolimus</taxon>
    </lineage>
</organism>
<proteinExistence type="predicted"/>
<gene>
    <name evidence="1" type="ORF">K1T71_002746</name>
</gene>
<evidence type="ECO:0000313" key="1">
    <source>
        <dbReference type="EMBL" id="KAJ0182024.1"/>
    </source>
</evidence>
<evidence type="ECO:0000313" key="2">
    <source>
        <dbReference type="Proteomes" id="UP000824533"/>
    </source>
</evidence>
<sequence>MQKLLYLFINLIIINLISGNISSLEGKTNNLKRKESIFAKIIGGQPVPVESYPFTVQLFNFGALCSGTIIHSWTVLTSAHCMDLNQDTNEMRIQTGSRYVYDFDSTMYKVLSFVIHDNYNNEAQFSNDIALIFVEKPIQLGIKTQKAVLVDNDKWMNHNEKEFIVTGWGWTQYGGPVSELGLMMTHLNYVPRDECGKLHQLKLTSDMFCLYGNGTRDTCKGDSGGGVIWNGMIVGITSHGDGCAKKGKPSIYTNVFLFRDWIREEIEKFLFKYCNQKEKQSIRKNKLLIS</sequence>
<accession>A0ACC1DDJ8</accession>
<reference evidence="1 2" key="1">
    <citation type="journal article" date="2021" name="Front. Genet.">
        <title>Chromosome-Level Genome Assembly Reveals Significant Gene Expansion in the Toll and IMD Signaling Pathways of Dendrolimus kikuchii.</title>
        <authorList>
            <person name="Zhou J."/>
            <person name="Wu P."/>
            <person name="Xiong Z."/>
            <person name="Liu N."/>
            <person name="Zhao N."/>
            <person name="Ji M."/>
            <person name="Qiu Y."/>
            <person name="Yang B."/>
        </authorList>
    </citation>
    <scope>NUCLEOTIDE SEQUENCE [LARGE SCALE GENOMIC DNA]</scope>
    <source>
        <strain evidence="1">Ann1</strain>
    </source>
</reference>
<protein>
    <submittedName>
        <fullName evidence="1">Uncharacterized protein</fullName>
    </submittedName>
</protein>
<keyword evidence="2" id="KW-1185">Reference proteome</keyword>
<dbReference type="EMBL" id="CM034390">
    <property type="protein sequence ID" value="KAJ0182024.1"/>
    <property type="molecule type" value="Genomic_DNA"/>
</dbReference>
<comment type="caution">
    <text evidence="1">The sequence shown here is derived from an EMBL/GenBank/DDBJ whole genome shotgun (WGS) entry which is preliminary data.</text>
</comment>
<dbReference type="Proteomes" id="UP000824533">
    <property type="component" value="Linkage Group LG04"/>
</dbReference>
<name>A0ACC1DDJ8_9NEOP</name>